<keyword evidence="8" id="KW-1185">Reference proteome</keyword>
<evidence type="ECO:0000256" key="6">
    <source>
        <dbReference type="RuleBase" id="RU364057"/>
    </source>
</evidence>
<name>A0A177B2R8_9BILA</name>
<evidence type="ECO:0000256" key="5">
    <source>
        <dbReference type="ARBA" id="ARBA00023049"/>
    </source>
</evidence>
<accession>A0A177B2R8</accession>
<dbReference type="GO" id="GO:0033615">
    <property type="term" value="P:mitochondrial proton-transporting ATP synthase complex assembly"/>
    <property type="evidence" value="ECO:0007669"/>
    <property type="project" value="TreeGrafter"/>
</dbReference>
<dbReference type="EC" id="3.4.24.-" evidence="6"/>
<evidence type="ECO:0000313" key="8">
    <source>
        <dbReference type="Proteomes" id="UP000078046"/>
    </source>
</evidence>
<evidence type="ECO:0000256" key="3">
    <source>
        <dbReference type="ARBA" id="ARBA00022723"/>
    </source>
</evidence>
<proteinExistence type="inferred from homology"/>
<keyword evidence="2 6" id="KW-0645">Protease</keyword>
<dbReference type="InterPro" id="IPR019165">
    <property type="entry name" value="Peptidase_M76_ATP23"/>
</dbReference>
<evidence type="ECO:0000256" key="2">
    <source>
        <dbReference type="ARBA" id="ARBA00022670"/>
    </source>
</evidence>
<keyword evidence="4 6" id="KW-0378">Hydrolase</keyword>
<protein>
    <recommendedName>
        <fullName evidence="6">Mitochondrial inner membrane protease ATP23</fullName>
        <ecNumber evidence="6">3.4.24.-</ecNumber>
    </recommendedName>
</protein>
<keyword evidence="3 6" id="KW-0479">Metal-binding</keyword>
<gene>
    <name evidence="7" type="ORF">A3Q56_03675</name>
</gene>
<comment type="similarity">
    <text evidence="1 6">Belongs to the peptidase M76 family.</text>
</comment>
<dbReference type="EMBL" id="LWCA01000424">
    <property type="protein sequence ID" value="OAF68569.1"/>
    <property type="molecule type" value="Genomic_DNA"/>
</dbReference>
<dbReference type="Proteomes" id="UP000078046">
    <property type="component" value="Unassembled WGS sequence"/>
</dbReference>
<dbReference type="AlphaFoldDB" id="A0A177B2R8"/>
<dbReference type="PANTHER" id="PTHR21711:SF0">
    <property type="entry name" value="MITOCHONDRIAL INNER MEMBRANE PROTEASE ATP23 HOMOLOG"/>
    <property type="match status" value="1"/>
</dbReference>
<evidence type="ECO:0000256" key="4">
    <source>
        <dbReference type="ARBA" id="ARBA00022801"/>
    </source>
</evidence>
<dbReference type="GO" id="GO:0005739">
    <property type="term" value="C:mitochondrion"/>
    <property type="evidence" value="ECO:0007669"/>
    <property type="project" value="GOC"/>
</dbReference>
<evidence type="ECO:0000256" key="1">
    <source>
        <dbReference type="ARBA" id="ARBA00009915"/>
    </source>
</evidence>
<keyword evidence="5 6" id="KW-0482">Metalloprotease</keyword>
<dbReference type="GO" id="GO:0034982">
    <property type="term" value="P:mitochondrial protein processing"/>
    <property type="evidence" value="ECO:0007669"/>
    <property type="project" value="TreeGrafter"/>
</dbReference>
<organism evidence="7 8">
    <name type="scientific">Intoshia linei</name>
    <dbReference type="NCBI Taxonomy" id="1819745"/>
    <lineage>
        <taxon>Eukaryota</taxon>
        <taxon>Metazoa</taxon>
        <taxon>Spiralia</taxon>
        <taxon>Lophotrochozoa</taxon>
        <taxon>Mesozoa</taxon>
        <taxon>Orthonectida</taxon>
        <taxon>Rhopaluridae</taxon>
        <taxon>Intoshia</taxon>
    </lineage>
</organism>
<reference evidence="7 8" key="1">
    <citation type="submission" date="2016-04" db="EMBL/GenBank/DDBJ databases">
        <title>The genome of Intoshia linei affirms orthonectids as highly simplified spiralians.</title>
        <authorList>
            <person name="Mikhailov K.V."/>
            <person name="Slusarev G.S."/>
            <person name="Nikitin M.A."/>
            <person name="Logacheva M.D."/>
            <person name="Penin A."/>
            <person name="Aleoshin V."/>
            <person name="Panchin Y.V."/>
        </authorList>
    </citation>
    <scope>NUCLEOTIDE SEQUENCE [LARGE SCALE GENOMIC DNA]</scope>
    <source>
        <strain evidence="7">Intl2013</strain>
        <tissue evidence="7">Whole animal</tissue>
    </source>
</reference>
<dbReference type="GO" id="GO:0004222">
    <property type="term" value="F:metalloendopeptidase activity"/>
    <property type="evidence" value="ECO:0007669"/>
    <property type="project" value="InterPro"/>
</dbReference>
<evidence type="ECO:0000313" key="7">
    <source>
        <dbReference type="EMBL" id="OAF68569.1"/>
    </source>
</evidence>
<dbReference type="PANTHER" id="PTHR21711">
    <property type="entry name" value="MITOCHONDRIAL INNER MEMBRANE PROTEASE"/>
    <property type="match status" value="1"/>
</dbReference>
<dbReference type="GO" id="GO:0046872">
    <property type="term" value="F:metal ion binding"/>
    <property type="evidence" value="ECO:0007669"/>
    <property type="project" value="UniProtKB-KW"/>
</dbReference>
<comment type="caution">
    <text evidence="7">The sequence shown here is derived from an EMBL/GenBank/DDBJ whole genome shotgun (WGS) entry which is preliminary data.</text>
</comment>
<sequence length="260" mass="30327">MEKNDETEKKTEENIEHYGYDVFPERAPPGSYHANELGKVSNLVKKMKDTKKKMFDFYNYKSYYQFMTKVNYCLETNIPLKILTAAIKSTGCISDIRNNIKFEKCIPNIHGGYDTHRNEIIVCNSVWSKSDICKILNHEMIHMFDKCRSNFDYTNNYHVACTEIRAAVQTHCSYLAAYKLGIATATNYKKKHRECVRAKAVTSLLAVRKIRQDEAEKVVDSVFNRCYNDLEPYGRIIKKFPREDMRLLIDADSLGYFNDK</sequence>
<dbReference type="Pfam" id="PF09768">
    <property type="entry name" value="Peptidase_M76"/>
    <property type="match status" value="1"/>
</dbReference>
<dbReference type="OrthoDB" id="285308at2759"/>